<reference evidence="1 2" key="1">
    <citation type="submission" date="2019-04" db="EMBL/GenBank/DDBJ databases">
        <title>Aspergillus burnettii sp. nov., novel species from soil in southeast Queensland.</title>
        <authorList>
            <person name="Gilchrist C.L.M."/>
            <person name="Pitt J.I."/>
            <person name="Lange L."/>
            <person name="Lacey H.J."/>
            <person name="Vuong D."/>
            <person name="Midgley D.J."/>
            <person name="Greenfield P."/>
            <person name="Bradbury M."/>
            <person name="Lacey E."/>
            <person name="Busk P.K."/>
            <person name="Pilgaard B."/>
            <person name="Chooi Y.H."/>
            <person name="Piggott A.M."/>
        </authorList>
    </citation>
    <scope>NUCLEOTIDE SEQUENCE [LARGE SCALE GENOMIC DNA]</scope>
    <source>
        <strain evidence="1 2">FRR 5400</strain>
    </source>
</reference>
<gene>
    <name evidence="1" type="ORF">ETB97_007074</name>
</gene>
<accession>A0A8H5ZY96</accession>
<dbReference type="Proteomes" id="UP000541154">
    <property type="component" value="Unassembled WGS sequence"/>
</dbReference>
<dbReference type="EMBL" id="SPNV01000305">
    <property type="protein sequence ID" value="KAF5856624.1"/>
    <property type="molecule type" value="Genomic_DNA"/>
</dbReference>
<keyword evidence="2" id="KW-1185">Reference proteome</keyword>
<dbReference type="AlphaFoldDB" id="A0A8H5ZY96"/>
<evidence type="ECO:0000313" key="1">
    <source>
        <dbReference type="EMBL" id="KAF5856624.1"/>
    </source>
</evidence>
<sequence>MGAVVLFGGVYSQGEQPPFHSYAEKYRSAILPSLEETISVMFSVLLMKPTRSGRVSYALMADMLTTEETEQRRVYEALATFRSGCSDDDTEPVGKNVAAVES</sequence>
<name>A0A8H5ZY96_PETAA</name>
<evidence type="ECO:0000313" key="2">
    <source>
        <dbReference type="Proteomes" id="UP000541154"/>
    </source>
</evidence>
<comment type="caution">
    <text evidence="1">The sequence shown here is derived from an EMBL/GenBank/DDBJ whole genome shotgun (WGS) entry which is preliminary data.</text>
</comment>
<protein>
    <submittedName>
        <fullName evidence="1">Uncharacterized protein</fullName>
    </submittedName>
</protein>
<organism evidence="1 2">
    <name type="scientific">Petromyces alliaceus</name>
    <name type="common">Aspergillus alliaceus</name>
    <dbReference type="NCBI Taxonomy" id="209559"/>
    <lineage>
        <taxon>Eukaryota</taxon>
        <taxon>Fungi</taxon>
        <taxon>Dikarya</taxon>
        <taxon>Ascomycota</taxon>
        <taxon>Pezizomycotina</taxon>
        <taxon>Eurotiomycetes</taxon>
        <taxon>Eurotiomycetidae</taxon>
        <taxon>Eurotiales</taxon>
        <taxon>Aspergillaceae</taxon>
        <taxon>Aspergillus</taxon>
        <taxon>Aspergillus subgen. Circumdati</taxon>
    </lineage>
</organism>
<proteinExistence type="predicted"/>